<evidence type="ECO:0000256" key="6">
    <source>
        <dbReference type="ARBA" id="ARBA00023136"/>
    </source>
</evidence>
<name>A0A2Z5UWA0_9COXI</name>
<evidence type="ECO:0000256" key="5">
    <source>
        <dbReference type="ARBA" id="ARBA00022989"/>
    </source>
</evidence>
<dbReference type="Gene3D" id="1.10.3720.10">
    <property type="entry name" value="MetI-like"/>
    <property type="match status" value="1"/>
</dbReference>
<protein>
    <submittedName>
        <fullName evidence="9">ABC transporter permease</fullName>
    </submittedName>
</protein>
<keyword evidence="10" id="KW-1185">Reference proteome</keyword>
<comment type="subcellular location">
    <subcellularLocation>
        <location evidence="1 7">Cell membrane</location>
        <topology evidence="1 7">Multi-pass membrane protein</topology>
    </subcellularLocation>
</comment>
<dbReference type="EMBL" id="AP018005">
    <property type="protein sequence ID" value="BBB15714.1"/>
    <property type="molecule type" value="Genomic_DNA"/>
</dbReference>
<dbReference type="Proteomes" id="UP000282483">
    <property type="component" value="Chromosome"/>
</dbReference>
<evidence type="ECO:0000256" key="4">
    <source>
        <dbReference type="ARBA" id="ARBA00022692"/>
    </source>
</evidence>
<keyword evidence="2 7" id="KW-0813">Transport</keyword>
<keyword evidence="5 7" id="KW-1133">Transmembrane helix</keyword>
<reference evidence="9 10" key="1">
    <citation type="submission" date="2017-03" db="EMBL/GenBank/DDBJ databases">
        <title>The genome sequence of Candidatus Rickettsiella viridis.</title>
        <authorList>
            <person name="Nikoh N."/>
            <person name="Tsuchida T."/>
            <person name="Yamaguchi K."/>
            <person name="Maeda T."/>
            <person name="Shigenobu S."/>
            <person name="Fukatsu T."/>
        </authorList>
    </citation>
    <scope>NUCLEOTIDE SEQUENCE [LARGE SCALE GENOMIC DNA]</scope>
    <source>
        <strain evidence="9 10">Ap-RA04</strain>
    </source>
</reference>
<evidence type="ECO:0000256" key="7">
    <source>
        <dbReference type="RuleBase" id="RU363032"/>
    </source>
</evidence>
<keyword evidence="6 7" id="KW-0472">Membrane</keyword>
<dbReference type="CDD" id="cd06261">
    <property type="entry name" value="TM_PBP2"/>
    <property type="match status" value="1"/>
</dbReference>
<evidence type="ECO:0000313" key="9">
    <source>
        <dbReference type="EMBL" id="BBB15714.1"/>
    </source>
</evidence>
<dbReference type="SUPFAM" id="SSF161098">
    <property type="entry name" value="MetI-like"/>
    <property type="match status" value="1"/>
</dbReference>
<keyword evidence="3" id="KW-1003">Cell membrane</keyword>
<keyword evidence="4 7" id="KW-0812">Transmembrane</keyword>
<accession>A0A2Z5UWA0</accession>
<dbReference type="InterPro" id="IPR000515">
    <property type="entry name" value="MetI-like"/>
</dbReference>
<dbReference type="PANTHER" id="PTHR30151:SF20">
    <property type="entry name" value="ABC TRANSPORTER PERMEASE PROTEIN HI_0355-RELATED"/>
    <property type="match status" value="1"/>
</dbReference>
<dbReference type="PANTHER" id="PTHR30151">
    <property type="entry name" value="ALKANE SULFONATE ABC TRANSPORTER-RELATED, MEMBRANE SUBUNIT"/>
    <property type="match status" value="1"/>
</dbReference>
<dbReference type="RefSeq" id="WP_126323255.1">
    <property type="nucleotide sequence ID" value="NZ_AP018005.1"/>
</dbReference>
<feature type="domain" description="ABC transmembrane type-1" evidence="8">
    <location>
        <begin position="49"/>
        <end position="233"/>
    </location>
</feature>
<dbReference type="KEGG" id="rvi:RVIR1_12590"/>
<feature type="transmembrane region" description="Helical" evidence="7">
    <location>
        <begin position="88"/>
        <end position="113"/>
    </location>
</feature>
<feature type="transmembrane region" description="Helical" evidence="7">
    <location>
        <begin position="119"/>
        <end position="135"/>
    </location>
</feature>
<evidence type="ECO:0000256" key="2">
    <source>
        <dbReference type="ARBA" id="ARBA00022448"/>
    </source>
</evidence>
<sequence>MRLFIRGILVTSTLLLIWQCTVVALQLPSYLLPTPLQVLSSLTTHRALIMTNLLPTLIETLLGLLFGILFGISLALSMSLFRPVHSLLLPLLLISQALPVFAIAPLLVIWFGYGVTAKIATTTLMLFFPIANNFLDGLKKTSQHYLDNAQLMGANRWRMLYHIRIPAALPQLASGIRLATAMAPLGAVIGEWVGSNKGLGFLLLSSNAQMQIDLMFATLWILILLTISIYFIIDKLLYFSMPWLVIQQYNPQHSI</sequence>
<feature type="transmembrane region" description="Helical" evidence="7">
    <location>
        <begin position="48"/>
        <end position="76"/>
    </location>
</feature>
<dbReference type="Pfam" id="PF00528">
    <property type="entry name" value="BPD_transp_1"/>
    <property type="match status" value="1"/>
</dbReference>
<evidence type="ECO:0000259" key="8">
    <source>
        <dbReference type="PROSITE" id="PS50928"/>
    </source>
</evidence>
<evidence type="ECO:0000256" key="1">
    <source>
        <dbReference type="ARBA" id="ARBA00004651"/>
    </source>
</evidence>
<dbReference type="InterPro" id="IPR035906">
    <property type="entry name" value="MetI-like_sf"/>
</dbReference>
<dbReference type="GO" id="GO:0055085">
    <property type="term" value="P:transmembrane transport"/>
    <property type="evidence" value="ECO:0007669"/>
    <property type="project" value="InterPro"/>
</dbReference>
<evidence type="ECO:0000313" key="10">
    <source>
        <dbReference type="Proteomes" id="UP000282483"/>
    </source>
</evidence>
<organism evidence="9 10">
    <name type="scientific">Candidatus Rickettsiella viridis</name>
    <dbReference type="NCBI Taxonomy" id="676208"/>
    <lineage>
        <taxon>Bacteria</taxon>
        <taxon>Pseudomonadati</taxon>
        <taxon>Pseudomonadota</taxon>
        <taxon>Gammaproteobacteria</taxon>
        <taxon>Legionellales</taxon>
        <taxon>Coxiellaceae</taxon>
        <taxon>Rickettsiella</taxon>
    </lineage>
</organism>
<evidence type="ECO:0000256" key="3">
    <source>
        <dbReference type="ARBA" id="ARBA00022475"/>
    </source>
</evidence>
<feature type="transmembrane region" description="Helical" evidence="7">
    <location>
        <begin position="214"/>
        <end position="233"/>
    </location>
</feature>
<gene>
    <name evidence="9" type="ORF">RVIR1_12590</name>
</gene>
<comment type="similarity">
    <text evidence="7">Belongs to the binding-protein-dependent transport system permease family.</text>
</comment>
<dbReference type="PROSITE" id="PS50928">
    <property type="entry name" value="ABC_TM1"/>
    <property type="match status" value="1"/>
</dbReference>
<proteinExistence type="inferred from homology"/>
<dbReference type="AlphaFoldDB" id="A0A2Z5UWA0"/>
<dbReference type="GO" id="GO:0005886">
    <property type="term" value="C:plasma membrane"/>
    <property type="evidence" value="ECO:0007669"/>
    <property type="project" value="UniProtKB-SubCell"/>
</dbReference>
<dbReference type="OrthoDB" id="8138334at2"/>